<accession>A0A3M0K5I5</accession>
<name>A0A3M0K5I5_HIRRU</name>
<sequence length="244" mass="25659">MVSNPFSEKNPPDIQPESSLAQLKAMPSCPVTVCLGEEAKPHLATPSLQAVVENGKFPPEPSPLQTKAWLPQPLLTGLSLQTLPQLHCPSLDSLQPLSVLPEVMGPQLDTALEVWPHQCRVQGDNPCPDPAGRTTADPGQDAAGLLGPLGHAGSCTAAVDQHPRSFSTGQLSRHSSPANSAAGVVVSQVQDPALHHIKPYTIGLSPSIQPGQIPLQSLPVLQQINTPIQLGSLLQTYWGGTLSP</sequence>
<proteinExistence type="predicted"/>
<gene>
    <name evidence="1" type="ORF">DUI87_14703</name>
</gene>
<dbReference type="Proteomes" id="UP000269221">
    <property type="component" value="Unassembled WGS sequence"/>
</dbReference>
<keyword evidence="2" id="KW-1185">Reference proteome</keyword>
<dbReference type="EMBL" id="QRBI01000117">
    <property type="protein sequence ID" value="RMC08459.1"/>
    <property type="molecule type" value="Genomic_DNA"/>
</dbReference>
<organism evidence="1 2">
    <name type="scientific">Hirundo rustica rustica</name>
    <dbReference type="NCBI Taxonomy" id="333673"/>
    <lineage>
        <taxon>Eukaryota</taxon>
        <taxon>Metazoa</taxon>
        <taxon>Chordata</taxon>
        <taxon>Craniata</taxon>
        <taxon>Vertebrata</taxon>
        <taxon>Euteleostomi</taxon>
        <taxon>Archelosauria</taxon>
        <taxon>Archosauria</taxon>
        <taxon>Dinosauria</taxon>
        <taxon>Saurischia</taxon>
        <taxon>Theropoda</taxon>
        <taxon>Coelurosauria</taxon>
        <taxon>Aves</taxon>
        <taxon>Neognathae</taxon>
        <taxon>Neoaves</taxon>
        <taxon>Telluraves</taxon>
        <taxon>Australaves</taxon>
        <taxon>Passeriformes</taxon>
        <taxon>Sylvioidea</taxon>
        <taxon>Hirundinidae</taxon>
        <taxon>Hirundo</taxon>
    </lineage>
</organism>
<protein>
    <submittedName>
        <fullName evidence="1">Uncharacterized protein</fullName>
    </submittedName>
</protein>
<comment type="caution">
    <text evidence="1">The sequence shown here is derived from an EMBL/GenBank/DDBJ whole genome shotgun (WGS) entry which is preliminary data.</text>
</comment>
<evidence type="ECO:0000313" key="2">
    <source>
        <dbReference type="Proteomes" id="UP000269221"/>
    </source>
</evidence>
<evidence type="ECO:0000313" key="1">
    <source>
        <dbReference type="EMBL" id="RMC08459.1"/>
    </source>
</evidence>
<dbReference type="AlphaFoldDB" id="A0A3M0K5I5"/>
<reference evidence="1 2" key="1">
    <citation type="submission" date="2018-07" db="EMBL/GenBank/DDBJ databases">
        <title>A high quality draft genome assembly of the barn swallow (H. rustica rustica).</title>
        <authorList>
            <person name="Formenti G."/>
            <person name="Chiara M."/>
            <person name="Poveda L."/>
            <person name="Francoijs K.-J."/>
            <person name="Bonisoli-Alquati A."/>
            <person name="Canova L."/>
            <person name="Gianfranceschi L."/>
            <person name="Horner D.S."/>
            <person name="Saino N."/>
        </authorList>
    </citation>
    <scope>NUCLEOTIDE SEQUENCE [LARGE SCALE GENOMIC DNA]</scope>
    <source>
        <strain evidence="1">Chelidonia</strain>
        <tissue evidence="1">Blood</tissue>
    </source>
</reference>
<dbReference type="OrthoDB" id="9400472at2759"/>